<dbReference type="EMBL" id="BMAO01025647">
    <property type="protein sequence ID" value="GFR04099.1"/>
    <property type="molecule type" value="Genomic_DNA"/>
</dbReference>
<evidence type="ECO:0000313" key="2">
    <source>
        <dbReference type="EMBL" id="GFR04099.1"/>
    </source>
</evidence>
<reference evidence="2" key="1">
    <citation type="submission" date="2020-07" db="EMBL/GenBank/DDBJ databases">
        <title>Multicomponent nature underlies the extraordinary mechanical properties of spider dragline silk.</title>
        <authorList>
            <person name="Kono N."/>
            <person name="Nakamura H."/>
            <person name="Mori M."/>
            <person name="Yoshida Y."/>
            <person name="Ohtoshi R."/>
            <person name="Malay A.D."/>
            <person name="Moran D.A.P."/>
            <person name="Tomita M."/>
            <person name="Numata K."/>
            <person name="Arakawa K."/>
        </authorList>
    </citation>
    <scope>NUCLEOTIDE SEQUENCE</scope>
</reference>
<feature type="region of interest" description="Disordered" evidence="1">
    <location>
        <begin position="68"/>
        <end position="93"/>
    </location>
</feature>
<evidence type="ECO:0000313" key="3">
    <source>
        <dbReference type="Proteomes" id="UP000887116"/>
    </source>
</evidence>
<evidence type="ECO:0000256" key="1">
    <source>
        <dbReference type="SAM" id="MobiDB-lite"/>
    </source>
</evidence>
<accession>A0A8X6HJ74</accession>
<protein>
    <submittedName>
        <fullName evidence="2">Uncharacterized protein</fullName>
    </submittedName>
</protein>
<proteinExistence type="predicted"/>
<name>A0A8X6HJ74_TRICU</name>
<dbReference type="Proteomes" id="UP000887116">
    <property type="component" value="Unassembled WGS sequence"/>
</dbReference>
<gene>
    <name evidence="2" type="ORF">TNCT_657001</name>
</gene>
<comment type="caution">
    <text evidence="2">The sequence shown here is derived from an EMBL/GenBank/DDBJ whole genome shotgun (WGS) entry which is preliminary data.</text>
</comment>
<sequence length="107" mass="12963">MFKIYFTQTAELRYMSPMRVLKMTFDCECTATIYFSYTAITYSWPKRRKNEMQKRRIACFRLCALDSRHEPNHGSTKRSPRGKERRQPQQWEAENFTFNCCTLPRDE</sequence>
<organism evidence="2 3">
    <name type="scientific">Trichonephila clavata</name>
    <name type="common">Joro spider</name>
    <name type="synonym">Nephila clavata</name>
    <dbReference type="NCBI Taxonomy" id="2740835"/>
    <lineage>
        <taxon>Eukaryota</taxon>
        <taxon>Metazoa</taxon>
        <taxon>Ecdysozoa</taxon>
        <taxon>Arthropoda</taxon>
        <taxon>Chelicerata</taxon>
        <taxon>Arachnida</taxon>
        <taxon>Araneae</taxon>
        <taxon>Araneomorphae</taxon>
        <taxon>Entelegynae</taxon>
        <taxon>Araneoidea</taxon>
        <taxon>Nephilidae</taxon>
        <taxon>Trichonephila</taxon>
    </lineage>
</organism>
<dbReference type="AlphaFoldDB" id="A0A8X6HJ74"/>
<keyword evidence="3" id="KW-1185">Reference proteome</keyword>